<dbReference type="EMBL" id="JBHLWM010000012">
    <property type="protein sequence ID" value="MFC0243682.1"/>
    <property type="molecule type" value="Genomic_DNA"/>
</dbReference>
<reference evidence="3 4" key="1">
    <citation type="submission" date="2024-09" db="EMBL/GenBank/DDBJ databases">
        <authorList>
            <person name="Sun Q."/>
            <person name="Mori K."/>
        </authorList>
    </citation>
    <scope>NUCLEOTIDE SEQUENCE [LARGE SCALE GENOMIC DNA]</scope>
    <source>
        <strain evidence="3 4">KCTC 23279</strain>
    </source>
</reference>
<comment type="caution">
    <text evidence="3">The sequence shown here is derived from an EMBL/GenBank/DDBJ whole genome shotgun (WGS) entry which is preliminary data.</text>
</comment>
<evidence type="ECO:0000256" key="1">
    <source>
        <dbReference type="SAM" id="MobiDB-lite"/>
    </source>
</evidence>
<dbReference type="RefSeq" id="WP_378392904.1">
    <property type="nucleotide sequence ID" value="NZ_JBHLWM010000012.1"/>
</dbReference>
<organism evidence="3 4">
    <name type="scientific">Rhodopseudomonas telluris</name>
    <dbReference type="NCBI Taxonomy" id="644215"/>
    <lineage>
        <taxon>Bacteria</taxon>
        <taxon>Pseudomonadati</taxon>
        <taxon>Pseudomonadota</taxon>
        <taxon>Alphaproteobacteria</taxon>
        <taxon>Hyphomicrobiales</taxon>
        <taxon>Nitrobacteraceae</taxon>
        <taxon>Rhodopseudomonas</taxon>
    </lineage>
</organism>
<evidence type="ECO:0000313" key="4">
    <source>
        <dbReference type="Proteomes" id="UP001589775"/>
    </source>
</evidence>
<feature type="transmembrane region" description="Helical" evidence="2">
    <location>
        <begin position="157"/>
        <end position="178"/>
    </location>
</feature>
<dbReference type="Proteomes" id="UP001589775">
    <property type="component" value="Unassembled WGS sequence"/>
</dbReference>
<feature type="compositionally biased region" description="Low complexity" evidence="1">
    <location>
        <begin position="1"/>
        <end position="15"/>
    </location>
</feature>
<keyword evidence="4" id="KW-1185">Reference proteome</keyword>
<keyword evidence="2" id="KW-1133">Transmembrane helix</keyword>
<proteinExistence type="predicted"/>
<gene>
    <name evidence="3" type="ORF">ACFFJ6_24580</name>
</gene>
<keyword evidence="2" id="KW-0812">Transmembrane</keyword>
<feature type="compositionally biased region" description="Basic residues" evidence="1">
    <location>
        <begin position="19"/>
        <end position="28"/>
    </location>
</feature>
<accession>A0ABV6EZY8</accession>
<name>A0ABV6EZY8_9BRAD</name>
<evidence type="ECO:0000256" key="2">
    <source>
        <dbReference type="SAM" id="Phobius"/>
    </source>
</evidence>
<evidence type="ECO:0000313" key="3">
    <source>
        <dbReference type="EMBL" id="MFC0243682.1"/>
    </source>
</evidence>
<sequence length="1168" mass="123457">MSHPLPKLPTALPAAERSRARRNRRAAGARRPVLHVVMPGVEVARAVPRPRESIAGFLRRTGWAVHDGRGWRFRKGLPTICELNGAPLLRRDWRRRRIGARDQVRFVSAPLQGGQGGGSTVKQVIGLVALVAVAAFAAWAGPALVAGMGLTGTAASIAGGLATGLIGLGGALLVNSLVAPKAGATNKPNATQDQIYSVLAQGNAARLGQPLPVWYGRLKEFPDFAATPWGEFIGNDQYLNVLLSVSMGSMSYEALYVDDTLLWTAGGGLVDGFAGTQIAFYEPGEIIALFPRNVHASSEVSGQQLPDGSGTKGGGYKDATSTTPGAWVGGYVANPSGTQAMALAIDYVLPGGCFTVNAEDGGIGNAAVSLTAEYAAVNEAGAQISAYIPLAFVEKSYATQSPIRDTVKVSVGPGRYIVRLRRNDAALSGTDGSNATLWAGLRAFLVGDSSFDDISTVAIRIPANKTTQGSYRFGVLATRKLPVWTGSAFVTQATRNPFWAQLDMAVNATYGAELSESKIDYNAIIAQAAAADVRGDTFDYRFATAVAVPEAFDKALTVARSRHFWLGDTVSVVRDEWRDVPTMLLTDREIVRDSMQVSFKMLGDEDPDAVVLEYVDQDTWLPAQVQYPPDDELFTATRGETKRVDGIVNREQAYREAAFYYLQSIYRRENVQIGTEYEGRAITFGSVVRVQSDLPMAYGHGGAVTSRTGLTLALDPAPSWADSGNHYIRLRRPNGMLFGPVRAVQGANAGLAVLDGAGLAAAETGQGVTLDEVLARADGAEWPSYELGTADNQSRLCVVLGGVPDGDHCTLSLVVDDPRVHAAAEDIGNPPVLPVGQFPSNAQIPLIIGLNGRFTQGVAEPKLTASWFPAEGALYYVADVSLDGGEHWQQVYEGQANQFEVVVALAAVKLRVQAISTAARGPYATINLTAPTIQIANNAVALESIVDGLRYQVTTALDKLQEARDEISQLIASIASNDMARNWLDKKQTRAELAAQAGGANAAIAEVRTVAVGTQEALAAYQVTVSAAFNGVTSSISQEAAARSTADSALAGQITTVSTQVGANSASISTVQTSVDGIKVQYGVVGTINGSTGGFTLQGVGKLDGTATWNLLINGNTVINGTLSVSALATAELTAFIANLNYINSSYQTSPSGKMVANWAASRIEFYR</sequence>
<protein>
    <submittedName>
        <fullName evidence="3">Host specificity factor TipJ family phage tail protein</fullName>
    </submittedName>
</protein>
<keyword evidence="2" id="KW-0472">Membrane</keyword>
<feature type="transmembrane region" description="Helical" evidence="2">
    <location>
        <begin position="124"/>
        <end position="145"/>
    </location>
</feature>
<dbReference type="NCBIfam" id="NF040662">
    <property type="entry name" value="attach_TipJ_rel"/>
    <property type="match status" value="1"/>
</dbReference>
<feature type="region of interest" description="Disordered" evidence="1">
    <location>
        <begin position="1"/>
        <end position="28"/>
    </location>
</feature>